<dbReference type="InterPro" id="IPR009003">
    <property type="entry name" value="Peptidase_S1_PA"/>
</dbReference>
<feature type="domain" description="Peptidase S1" evidence="3">
    <location>
        <begin position="24"/>
        <end position="245"/>
    </location>
</feature>
<dbReference type="Pfam" id="PF00089">
    <property type="entry name" value="Trypsin"/>
    <property type="match status" value="1"/>
</dbReference>
<dbReference type="InterPro" id="IPR043504">
    <property type="entry name" value="Peptidase_S1_PA_chymotrypsin"/>
</dbReference>
<dbReference type="InterPro" id="IPR018114">
    <property type="entry name" value="TRYPSIN_HIS"/>
</dbReference>
<dbReference type="SUPFAM" id="SSF50494">
    <property type="entry name" value="Trypsin-like serine proteases"/>
    <property type="match status" value="1"/>
</dbReference>
<evidence type="ECO:0000313" key="4">
    <source>
        <dbReference type="EMBL" id="KAJ9594176.1"/>
    </source>
</evidence>
<gene>
    <name evidence="4" type="ORF">L9F63_014336</name>
</gene>
<evidence type="ECO:0000256" key="2">
    <source>
        <dbReference type="ARBA" id="ARBA00024195"/>
    </source>
</evidence>
<dbReference type="SMART" id="SM00020">
    <property type="entry name" value="Tryp_SPc"/>
    <property type="match status" value="1"/>
</dbReference>
<dbReference type="AlphaFoldDB" id="A0AAD8EL47"/>
<evidence type="ECO:0000259" key="3">
    <source>
        <dbReference type="PROSITE" id="PS50240"/>
    </source>
</evidence>
<dbReference type="GO" id="GO:0004252">
    <property type="term" value="F:serine-type endopeptidase activity"/>
    <property type="evidence" value="ECO:0007669"/>
    <property type="project" value="InterPro"/>
</dbReference>
<name>A0AAD8EL47_DIPPU</name>
<sequence length="286" mass="32502">MMVILMIATSSFSSRKNARIEGKVIGGKKAERGMFPYVVVVVILFQSADPNIKGLMCSGSIVTGRWILTAAHCVPNETMTEKKYKVGQVDERLGYYQNIKSFTKHPEYRAVLDNGNLLAVYNDICLLYTEDKIEFNNYVGKVCISSTRTMSGECLVAGFGSTNQSYKIQYAFLRYKEIENKVENSNAFTVDMDGPYPYHGDSGGPLMCDGKQVGVNSVGYYKRKPIRVFYENVGAYKDWIVSTVQEDVFDKCSNEIPTPTKSGQHYKDKPRYLFFYLVFLFSYFKF</sequence>
<evidence type="ECO:0000313" key="5">
    <source>
        <dbReference type="Proteomes" id="UP001233999"/>
    </source>
</evidence>
<evidence type="ECO:0000256" key="1">
    <source>
        <dbReference type="ARBA" id="ARBA00023157"/>
    </source>
</evidence>
<organism evidence="4 5">
    <name type="scientific">Diploptera punctata</name>
    <name type="common">Pacific beetle cockroach</name>
    <dbReference type="NCBI Taxonomy" id="6984"/>
    <lineage>
        <taxon>Eukaryota</taxon>
        <taxon>Metazoa</taxon>
        <taxon>Ecdysozoa</taxon>
        <taxon>Arthropoda</taxon>
        <taxon>Hexapoda</taxon>
        <taxon>Insecta</taxon>
        <taxon>Pterygota</taxon>
        <taxon>Neoptera</taxon>
        <taxon>Polyneoptera</taxon>
        <taxon>Dictyoptera</taxon>
        <taxon>Blattodea</taxon>
        <taxon>Blaberoidea</taxon>
        <taxon>Blaberidae</taxon>
        <taxon>Diplopterinae</taxon>
        <taxon>Diploptera</taxon>
    </lineage>
</organism>
<dbReference type="PROSITE" id="PS50240">
    <property type="entry name" value="TRYPSIN_DOM"/>
    <property type="match status" value="1"/>
</dbReference>
<dbReference type="InterPro" id="IPR001314">
    <property type="entry name" value="Peptidase_S1A"/>
</dbReference>
<comment type="caution">
    <text evidence="4">The sequence shown here is derived from an EMBL/GenBank/DDBJ whole genome shotgun (WGS) entry which is preliminary data.</text>
</comment>
<keyword evidence="5" id="KW-1185">Reference proteome</keyword>
<keyword evidence="1" id="KW-1015">Disulfide bond</keyword>
<accession>A0AAD8EL47</accession>
<dbReference type="PRINTS" id="PR00722">
    <property type="entry name" value="CHYMOTRYPSIN"/>
</dbReference>
<dbReference type="InterPro" id="IPR051487">
    <property type="entry name" value="Ser/Thr_Proteases_Immune/Dev"/>
</dbReference>
<dbReference type="PANTHER" id="PTHR24256">
    <property type="entry name" value="TRYPTASE-RELATED"/>
    <property type="match status" value="1"/>
</dbReference>
<proteinExistence type="inferred from homology"/>
<dbReference type="EMBL" id="JASPKZ010003064">
    <property type="protein sequence ID" value="KAJ9594176.1"/>
    <property type="molecule type" value="Genomic_DNA"/>
</dbReference>
<reference evidence="4" key="2">
    <citation type="submission" date="2023-05" db="EMBL/GenBank/DDBJ databases">
        <authorList>
            <person name="Fouks B."/>
        </authorList>
    </citation>
    <scope>NUCLEOTIDE SEQUENCE</scope>
    <source>
        <strain evidence="4">Stay&amp;Tobe</strain>
        <tissue evidence="4">Testes</tissue>
    </source>
</reference>
<protein>
    <recommendedName>
        <fullName evidence="3">Peptidase S1 domain-containing protein</fullName>
    </recommendedName>
</protein>
<dbReference type="Gene3D" id="2.40.10.10">
    <property type="entry name" value="Trypsin-like serine proteases"/>
    <property type="match status" value="1"/>
</dbReference>
<dbReference type="GO" id="GO:0006508">
    <property type="term" value="P:proteolysis"/>
    <property type="evidence" value="ECO:0007669"/>
    <property type="project" value="InterPro"/>
</dbReference>
<comment type="similarity">
    <text evidence="2">Belongs to the peptidase S1 family. CLIP subfamily.</text>
</comment>
<dbReference type="Proteomes" id="UP001233999">
    <property type="component" value="Unassembled WGS sequence"/>
</dbReference>
<reference evidence="4" key="1">
    <citation type="journal article" date="2023" name="IScience">
        <title>Live-bearing cockroach genome reveals convergent evolutionary mechanisms linked to viviparity in insects and beyond.</title>
        <authorList>
            <person name="Fouks B."/>
            <person name="Harrison M.C."/>
            <person name="Mikhailova A.A."/>
            <person name="Marchal E."/>
            <person name="English S."/>
            <person name="Carruthers M."/>
            <person name="Jennings E.C."/>
            <person name="Chiamaka E.L."/>
            <person name="Frigard R.A."/>
            <person name="Pippel M."/>
            <person name="Attardo G.M."/>
            <person name="Benoit J.B."/>
            <person name="Bornberg-Bauer E."/>
            <person name="Tobe S.S."/>
        </authorList>
    </citation>
    <scope>NUCLEOTIDE SEQUENCE</scope>
    <source>
        <strain evidence="4">Stay&amp;Tobe</strain>
    </source>
</reference>
<dbReference type="InterPro" id="IPR001254">
    <property type="entry name" value="Trypsin_dom"/>
</dbReference>
<dbReference type="PROSITE" id="PS00134">
    <property type="entry name" value="TRYPSIN_HIS"/>
    <property type="match status" value="1"/>
</dbReference>